<dbReference type="PROSITE" id="PS50949">
    <property type="entry name" value="HTH_GNTR"/>
    <property type="match status" value="1"/>
</dbReference>
<evidence type="ECO:0000256" key="1">
    <source>
        <dbReference type="ARBA" id="ARBA00022898"/>
    </source>
</evidence>
<keyword evidence="3" id="KW-0238">DNA-binding</keyword>
<dbReference type="EMBL" id="AAMD01000097">
    <property type="protein sequence ID" value="EAU64953.1"/>
    <property type="molecule type" value="Genomic_DNA"/>
</dbReference>
<proteinExistence type="predicted"/>
<keyword evidence="7" id="KW-0032">Aminotransferase</keyword>
<dbReference type="InterPro" id="IPR036388">
    <property type="entry name" value="WH-like_DNA-bd_sf"/>
</dbReference>
<evidence type="ECO:0000259" key="6">
    <source>
        <dbReference type="PROSITE" id="PS50949"/>
    </source>
</evidence>
<keyword evidence="7" id="KW-0808">Transferase</keyword>
<comment type="caution">
    <text evidence="7">The sequence shown here is derived from an EMBL/GenBank/DDBJ whole genome shotgun (WGS) entry which is preliminary data.</text>
</comment>
<reference evidence="7 8" key="1">
    <citation type="submission" date="2006-04" db="EMBL/GenBank/DDBJ databases">
        <authorList>
            <person name="Nierman W.C."/>
        </authorList>
    </citation>
    <scope>NUCLEOTIDE SEQUENCE [LARGE SCALE GENOMIC DNA]</scope>
    <source>
        <strain evidence="7 8">DW4/3-1</strain>
    </source>
</reference>
<organism evidence="7 8">
    <name type="scientific">Stigmatella aurantiaca (strain DW4/3-1)</name>
    <dbReference type="NCBI Taxonomy" id="378806"/>
    <lineage>
        <taxon>Bacteria</taxon>
        <taxon>Pseudomonadati</taxon>
        <taxon>Myxococcota</taxon>
        <taxon>Myxococcia</taxon>
        <taxon>Myxococcales</taxon>
        <taxon>Cystobacterineae</taxon>
        <taxon>Archangiaceae</taxon>
        <taxon>Stigmatella</taxon>
    </lineage>
</organism>
<feature type="compositionally biased region" description="Polar residues" evidence="5">
    <location>
        <begin position="1"/>
        <end position="10"/>
    </location>
</feature>
<dbReference type="GO" id="GO:0008483">
    <property type="term" value="F:transaminase activity"/>
    <property type="evidence" value="ECO:0007669"/>
    <property type="project" value="UniProtKB-KW"/>
</dbReference>
<feature type="domain" description="HTH gntR-type" evidence="6">
    <location>
        <begin position="43"/>
        <end position="96"/>
    </location>
</feature>
<dbReference type="PANTHER" id="PTHR46577">
    <property type="entry name" value="HTH-TYPE TRANSCRIPTIONAL REGULATORY PROTEIN GABR"/>
    <property type="match status" value="1"/>
</dbReference>
<dbReference type="PANTHER" id="PTHR46577:SF1">
    <property type="entry name" value="HTH-TYPE TRANSCRIPTIONAL REGULATORY PROTEIN GABR"/>
    <property type="match status" value="1"/>
</dbReference>
<evidence type="ECO:0000256" key="5">
    <source>
        <dbReference type="SAM" id="MobiDB-lite"/>
    </source>
</evidence>
<dbReference type="AlphaFoldDB" id="Q08WU9"/>
<evidence type="ECO:0000313" key="8">
    <source>
        <dbReference type="Proteomes" id="UP000032702"/>
    </source>
</evidence>
<sequence>MRLETPTSVGTRPAVRGAGFHMTRGPVARPWRMDLPLEPASSTPLYRQIVQAVARDIRRGRLRPGEALPGTRTLAEELSITRKVVVTALDELVAQG</sequence>
<dbReference type="Gene3D" id="1.10.10.10">
    <property type="entry name" value="Winged helix-like DNA-binding domain superfamily/Winged helix DNA-binding domain"/>
    <property type="match status" value="1"/>
</dbReference>
<dbReference type="InterPro" id="IPR051446">
    <property type="entry name" value="HTH_trans_reg/aminotransferase"/>
</dbReference>
<gene>
    <name evidence="7" type="ORF">STIAU_4433</name>
</gene>
<keyword evidence="1" id="KW-0663">Pyridoxal phosphate</keyword>
<dbReference type="InterPro" id="IPR000524">
    <property type="entry name" value="Tscrpt_reg_HTH_GntR"/>
</dbReference>
<keyword evidence="4" id="KW-0804">Transcription</keyword>
<protein>
    <submittedName>
        <fullName evidence="7">Transcriptional regulator, GntR family, with aminotransferase domain</fullName>
    </submittedName>
</protein>
<dbReference type="SUPFAM" id="SSF46785">
    <property type="entry name" value="Winged helix' DNA-binding domain"/>
    <property type="match status" value="1"/>
</dbReference>
<dbReference type="Proteomes" id="UP000032702">
    <property type="component" value="Unassembled WGS sequence"/>
</dbReference>
<evidence type="ECO:0000256" key="4">
    <source>
        <dbReference type="ARBA" id="ARBA00023163"/>
    </source>
</evidence>
<accession>Q08WU9</accession>
<name>Q08WU9_STIAD</name>
<dbReference type="GO" id="GO:0003700">
    <property type="term" value="F:DNA-binding transcription factor activity"/>
    <property type="evidence" value="ECO:0007669"/>
    <property type="project" value="InterPro"/>
</dbReference>
<keyword evidence="2" id="KW-0805">Transcription regulation</keyword>
<dbReference type="InterPro" id="IPR036390">
    <property type="entry name" value="WH_DNA-bd_sf"/>
</dbReference>
<evidence type="ECO:0000313" key="7">
    <source>
        <dbReference type="EMBL" id="EAU64953.1"/>
    </source>
</evidence>
<dbReference type="CDD" id="cd07377">
    <property type="entry name" value="WHTH_GntR"/>
    <property type="match status" value="1"/>
</dbReference>
<feature type="region of interest" description="Disordered" evidence="5">
    <location>
        <begin position="1"/>
        <end position="22"/>
    </location>
</feature>
<dbReference type="GO" id="GO:0003677">
    <property type="term" value="F:DNA binding"/>
    <property type="evidence" value="ECO:0007669"/>
    <property type="project" value="UniProtKB-KW"/>
</dbReference>
<dbReference type="PRINTS" id="PR00035">
    <property type="entry name" value="HTHGNTR"/>
</dbReference>
<dbReference type="Pfam" id="PF00392">
    <property type="entry name" value="GntR"/>
    <property type="match status" value="1"/>
</dbReference>
<evidence type="ECO:0000256" key="2">
    <source>
        <dbReference type="ARBA" id="ARBA00023015"/>
    </source>
</evidence>
<evidence type="ECO:0000256" key="3">
    <source>
        <dbReference type="ARBA" id="ARBA00023125"/>
    </source>
</evidence>